<evidence type="ECO:0000313" key="1">
    <source>
        <dbReference type="EMBL" id="PZQ93763.1"/>
    </source>
</evidence>
<name>A0A2W5TS71_ACIJO</name>
<dbReference type="AlphaFoldDB" id="A0A2W5TS71"/>
<gene>
    <name evidence="1" type="ORF">DI542_00905</name>
</gene>
<protein>
    <submittedName>
        <fullName evidence="1">Uncharacterized protein</fullName>
    </submittedName>
</protein>
<dbReference type="Proteomes" id="UP000249282">
    <property type="component" value="Unassembled WGS sequence"/>
</dbReference>
<dbReference type="EMBL" id="QFQJ01000002">
    <property type="protein sequence ID" value="PZQ93763.1"/>
    <property type="molecule type" value="Genomic_DNA"/>
</dbReference>
<accession>A0A2W5TS71</accession>
<reference evidence="1 2" key="1">
    <citation type="submission" date="2017-11" db="EMBL/GenBank/DDBJ databases">
        <title>Infants hospitalized years apart are colonized by the same room-sourced microbial strains.</title>
        <authorList>
            <person name="Brooks B."/>
            <person name="Olm M.R."/>
            <person name="Firek B.A."/>
            <person name="Baker R."/>
            <person name="Thomas B.C."/>
            <person name="Morowitz M.J."/>
            <person name="Banfield J.F."/>
        </authorList>
    </citation>
    <scope>NUCLEOTIDE SEQUENCE [LARGE SCALE GENOMIC DNA]</scope>
    <source>
        <strain evidence="1">S2_003_000_R3_20</strain>
    </source>
</reference>
<evidence type="ECO:0000313" key="2">
    <source>
        <dbReference type="Proteomes" id="UP000249282"/>
    </source>
</evidence>
<sequence>MNLEQTPESIVPEQSVIDSWPTKVRTTSNACQKQEPVEVIFDAERWLYERKNAYPMVDCLPGSADGMWKTFRYHPVCNGVVLKDQDVLVLYPNGNYYVKPDTNQEGCEHHPSKCCECMLKEIDEEYLNWISDEEKHLKAALISINEVP</sequence>
<comment type="caution">
    <text evidence="1">The sequence shown here is derived from an EMBL/GenBank/DDBJ whole genome shotgun (WGS) entry which is preliminary data.</text>
</comment>
<organism evidence="1 2">
    <name type="scientific">Acinetobacter johnsonii</name>
    <dbReference type="NCBI Taxonomy" id="40214"/>
    <lineage>
        <taxon>Bacteria</taxon>
        <taxon>Pseudomonadati</taxon>
        <taxon>Pseudomonadota</taxon>
        <taxon>Gammaproteobacteria</taxon>
        <taxon>Moraxellales</taxon>
        <taxon>Moraxellaceae</taxon>
        <taxon>Acinetobacter</taxon>
    </lineage>
</organism>
<proteinExistence type="predicted"/>